<dbReference type="GO" id="GO:0035435">
    <property type="term" value="P:phosphate ion transmembrane transport"/>
    <property type="evidence" value="ECO:0007669"/>
    <property type="project" value="InterPro"/>
</dbReference>
<dbReference type="PANTHER" id="PTHR43423:SF1">
    <property type="entry name" value="ABC TRANSPORTER I FAMILY MEMBER 17"/>
    <property type="match status" value="1"/>
</dbReference>
<evidence type="ECO:0000259" key="6">
    <source>
        <dbReference type="PROSITE" id="PS50893"/>
    </source>
</evidence>
<dbReference type="OMA" id="TMSIYEN"/>
<dbReference type="GO" id="GO:0005524">
    <property type="term" value="F:ATP binding"/>
    <property type="evidence" value="ECO:0007669"/>
    <property type="project" value="UniProtKB-KW"/>
</dbReference>
<reference evidence="8" key="1">
    <citation type="submission" date="2013-06" db="EMBL/GenBank/DDBJ databases">
        <authorList>
            <person name="Zhao Q."/>
        </authorList>
    </citation>
    <scope>NUCLEOTIDE SEQUENCE</scope>
    <source>
        <strain evidence="8">cv. W1943</strain>
    </source>
</reference>
<dbReference type="GO" id="GO:0016887">
    <property type="term" value="F:ATP hydrolysis activity"/>
    <property type="evidence" value="ECO:0007669"/>
    <property type="project" value="InterPro"/>
</dbReference>
<organism evidence="7 8">
    <name type="scientific">Oryza rufipogon</name>
    <name type="common">Brownbeard rice</name>
    <name type="synonym">Asian wild rice</name>
    <dbReference type="NCBI Taxonomy" id="4529"/>
    <lineage>
        <taxon>Eukaryota</taxon>
        <taxon>Viridiplantae</taxon>
        <taxon>Streptophyta</taxon>
        <taxon>Embryophyta</taxon>
        <taxon>Tracheophyta</taxon>
        <taxon>Spermatophyta</taxon>
        <taxon>Magnoliopsida</taxon>
        <taxon>Liliopsida</taxon>
        <taxon>Poales</taxon>
        <taxon>Poaceae</taxon>
        <taxon>BOP clade</taxon>
        <taxon>Oryzoideae</taxon>
        <taxon>Oryzeae</taxon>
        <taxon>Oryzinae</taxon>
        <taxon>Oryza</taxon>
    </lineage>
</organism>
<dbReference type="InterPro" id="IPR003593">
    <property type="entry name" value="AAA+_ATPase"/>
</dbReference>
<accession>A0A0E0Q234</accession>
<keyword evidence="8" id="KW-1185">Reference proteome</keyword>
<dbReference type="InterPro" id="IPR005670">
    <property type="entry name" value="PstB-like"/>
</dbReference>
<dbReference type="AlphaFoldDB" id="A0A0E0Q234"/>
<feature type="region of interest" description="Disordered" evidence="5">
    <location>
        <begin position="23"/>
        <end position="48"/>
    </location>
</feature>
<dbReference type="Gramene" id="ORUFI06G27910.1">
    <property type="protein sequence ID" value="ORUFI06G27910.1"/>
    <property type="gene ID" value="ORUFI06G27910"/>
</dbReference>
<dbReference type="GO" id="GO:0010044">
    <property type="term" value="P:response to aluminum ion"/>
    <property type="evidence" value="ECO:0007669"/>
    <property type="project" value="EnsemblPlants"/>
</dbReference>
<evidence type="ECO:0000256" key="2">
    <source>
        <dbReference type="ARBA" id="ARBA00022741"/>
    </source>
</evidence>
<dbReference type="InterPro" id="IPR017871">
    <property type="entry name" value="ABC_transporter-like_CS"/>
</dbReference>
<comment type="similarity">
    <text evidence="4">Belongs to the ABC transporter superfamily. ABCI family.</text>
</comment>
<evidence type="ECO:0000313" key="8">
    <source>
        <dbReference type="Proteomes" id="UP000008022"/>
    </source>
</evidence>
<dbReference type="InterPro" id="IPR003439">
    <property type="entry name" value="ABC_transporter-like_ATP-bd"/>
</dbReference>
<dbReference type="SMART" id="SM00382">
    <property type="entry name" value="AAA"/>
    <property type="match status" value="1"/>
</dbReference>
<dbReference type="GO" id="GO:0005315">
    <property type="term" value="F:phosphate transmembrane transporter activity"/>
    <property type="evidence" value="ECO:0007669"/>
    <property type="project" value="InterPro"/>
</dbReference>
<evidence type="ECO:0000256" key="4">
    <source>
        <dbReference type="ARBA" id="ARBA00061382"/>
    </source>
</evidence>
<dbReference type="SUPFAM" id="SSF52540">
    <property type="entry name" value="P-loop containing nucleoside triphosphate hydrolases"/>
    <property type="match status" value="1"/>
</dbReference>
<dbReference type="FunFam" id="3.40.50.300:FF:001209">
    <property type="entry name" value="ABC transporter, ATP-binding protein"/>
    <property type="match status" value="1"/>
</dbReference>
<dbReference type="PROSITE" id="PS00211">
    <property type="entry name" value="ABC_TRANSPORTER_1"/>
    <property type="match status" value="1"/>
</dbReference>
<feature type="domain" description="ABC transporter" evidence="6">
    <location>
        <begin position="112"/>
        <end position="349"/>
    </location>
</feature>
<keyword evidence="2" id="KW-0547">Nucleotide-binding</keyword>
<dbReference type="eggNOG" id="KOG0055">
    <property type="taxonomic scope" value="Eukaryota"/>
</dbReference>
<dbReference type="GO" id="GO:0005460">
    <property type="term" value="F:UDP-glucose transmembrane transporter activity"/>
    <property type="evidence" value="ECO:0007669"/>
    <property type="project" value="EnsemblPlants"/>
</dbReference>
<protein>
    <recommendedName>
        <fullName evidence="6">ABC transporter domain-containing protein</fullName>
    </recommendedName>
</protein>
<dbReference type="STRING" id="4529.A0A0E0Q234"/>
<dbReference type="CDD" id="cd03260">
    <property type="entry name" value="ABC_PstB_phosphate_transporter"/>
    <property type="match status" value="1"/>
</dbReference>
<evidence type="ECO:0000256" key="1">
    <source>
        <dbReference type="ARBA" id="ARBA00022448"/>
    </source>
</evidence>
<dbReference type="Proteomes" id="UP000008022">
    <property type="component" value="Unassembled WGS sequence"/>
</dbReference>
<name>A0A0E0Q234_ORYRU</name>
<dbReference type="EnsemblPlants" id="ORUFI06G27910.1">
    <property type="protein sequence ID" value="ORUFI06G27910.1"/>
    <property type="gene ID" value="ORUFI06G27910"/>
</dbReference>
<reference evidence="7" key="2">
    <citation type="submission" date="2015-06" db="UniProtKB">
        <authorList>
            <consortium name="EnsemblPlants"/>
        </authorList>
    </citation>
    <scope>IDENTIFICATION</scope>
</reference>
<dbReference type="PANTHER" id="PTHR43423">
    <property type="entry name" value="ABC TRANSPORTER I FAMILY MEMBER 17"/>
    <property type="match status" value="1"/>
</dbReference>
<evidence type="ECO:0000256" key="5">
    <source>
        <dbReference type="SAM" id="MobiDB-lite"/>
    </source>
</evidence>
<proteinExistence type="inferred from homology"/>
<dbReference type="Gene3D" id="3.40.50.300">
    <property type="entry name" value="P-loop containing nucleotide triphosphate hydrolases"/>
    <property type="match status" value="1"/>
</dbReference>
<dbReference type="Pfam" id="PF00005">
    <property type="entry name" value="ABC_tran"/>
    <property type="match status" value="1"/>
</dbReference>
<dbReference type="HOGENOM" id="CLU_000604_1_22_1"/>
<dbReference type="GO" id="GO:0012506">
    <property type="term" value="C:vesicle membrane"/>
    <property type="evidence" value="ECO:0007669"/>
    <property type="project" value="EnsemblPlants"/>
</dbReference>
<dbReference type="PROSITE" id="PS50893">
    <property type="entry name" value="ABC_TRANSPORTER_2"/>
    <property type="match status" value="1"/>
</dbReference>
<evidence type="ECO:0000313" key="7">
    <source>
        <dbReference type="EnsemblPlants" id="ORUFI06G27910.1"/>
    </source>
</evidence>
<evidence type="ECO:0000256" key="3">
    <source>
        <dbReference type="ARBA" id="ARBA00022840"/>
    </source>
</evidence>
<dbReference type="InterPro" id="IPR027417">
    <property type="entry name" value="P-loop_NTPase"/>
</dbReference>
<keyword evidence="1" id="KW-0813">Transport</keyword>
<sequence>MRRLGLSLHHDTSPSFAALACNQRPPPNGTVHACSKSRPPQLEPGKVGKKPIKKTMRIARIPTSIPPHLRLPLDLSAVSPMGSASEHDVREHLLDVDGVGEEGAAAAAGPKIRVRGLTRRSEARGEEILRGVDLDVPRGVVVGVIGPSGSGKSTLLRALNRLWEPAPGAVLLDGVDICGIDVLALRRKVGMLFQLPAMFDGTVADNVRYGPQLQGKKLTDAEVQSLLSLADLDPALCSKPASELSVGQAQRVALARTLANDPEALCVQVLLLDEPTSALDPISTQNIEEAIVRLKKTRGLTTVMVSHSVKQIQRIADLVCLLVAGEVVEVLPPSELSEAKHPMARRFLELS</sequence>
<keyword evidence="3" id="KW-0067">ATP-binding</keyword>